<evidence type="ECO:0000313" key="2">
    <source>
        <dbReference type="Proteomes" id="UP000032874"/>
    </source>
</evidence>
<dbReference type="EMBL" id="JQHM01000010">
    <property type="protein sequence ID" value="KFX03053.1"/>
    <property type="molecule type" value="Genomic_DNA"/>
</dbReference>
<dbReference type="STRING" id="55207.KP22_16720"/>
<organism evidence="1 2">
    <name type="scientific">Pectobacterium betavasculorum</name>
    <dbReference type="NCBI Taxonomy" id="55207"/>
    <lineage>
        <taxon>Bacteria</taxon>
        <taxon>Pseudomonadati</taxon>
        <taxon>Pseudomonadota</taxon>
        <taxon>Gammaproteobacteria</taxon>
        <taxon>Enterobacterales</taxon>
        <taxon>Pectobacteriaceae</taxon>
        <taxon>Pectobacterium</taxon>
    </lineage>
</organism>
<dbReference type="Proteomes" id="UP000032874">
    <property type="component" value="Unassembled WGS sequence"/>
</dbReference>
<evidence type="ECO:0000313" key="1">
    <source>
        <dbReference type="EMBL" id="KFX03053.1"/>
    </source>
</evidence>
<gene>
    <name evidence="1" type="ORF">KP22_16720</name>
</gene>
<dbReference type="RefSeq" id="WP_039325217.1">
    <property type="nucleotide sequence ID" value="NZ_JQHM01000010.1"/>
</dbReference>
<dbReference type="AlphaFoldDB" id="A0A093U482"/>
<accession>A0A093U482</accession>
<proteinExistence type="predicted"/>
<comment type="caution">
    <text evidence="1">The sequence shown here is derived from an EMBL/GenBank/DDBJ whole genome shotgun (WGS) entry which is preliminary data.</text>
</comment>
<protein>
    <submittedName>
        <fullName evidence="1">Uncharacterized protein</fullName>
    </submittedName>
</protein>
<name>A0A093U482_9GAMM</name>
<reference evidence="1 2" key="1">
    <citation type="submission" date="2014-08" db="EMBL/GenBank/DDBJ databases">
        <title>Genome sequences of NCPPB Pectobacterium isolates.</title>
        <authorList>
            <person name="Glover R.H."/>
            <person name="Sapp M."/>
            <person name="Elphinstone J."/>
        </authorList>
    </citation>
    <scope>NUCLEOTIDE SEQUENCE [LARGE SCALE GENOMIC DNA]</scope>
    <source>
        <strain evidence="1 2">NCPPB 2795</strain>
    </source>
</reference>
<dbReference type="eggNOG" id="ENOG503310F">
    <property type="taxonomic scope" value="Bacteria"/>
</dbReference>
<sequence>MSKNNKVKNKSTKLFLDLAKRSFEVSWISLQNDHDGDIREYISDHDFMSATIMCVIMHIKNNFESLTQKEGNNGNIDEVDLKVIANLLVRHSYLFVHKSL</sequence>